<comment type="similarity">
    <text evidence="2">Belongs to the potassium channel HCN family.</text>
</comment>
<feature type="transmembrane region" description="Helical" evidence="18">
    <location>
        <begin position="176"/>
        <end position="200"/>
    </location>
</feature>
<keyword evidence="7 18" id="KW-0812">Transmembrane</keyword>
<evidence type="ECO:0000256" key="16">
    <source>
        <dbReference type="ARBA" id="ARBA00023303"/>
    </source>
</evidence>
<comment type="catalytic activity">
    <reaction evidence="17">
        <text>Na(+)(in) = Na(+)(out)</text>
        <dbReference type="Rhea" id="RHEA:34963"/>
        <dbReference type="ChEBI" id="CHEBI:29101"/>
    </reaction>
</comment>
<evidence type="ECO:0000259" key="19">
    <source>
        <dbReference type="PROSITE" id="PS50042"/>
    </source>
</evidence>
<dbReference type="Pfam" id="PF00027">
    <property type="entry name" value="cNMP_binding"/>
    <property type="match status" value="1"/>
</dbReference>
<gene>
    <name evidence="20" type="ORF">EWB00_011201</name>
</gene>
<dbReference type="InterPro" id="IPR003938">
    <property type="entry name" value="K_chnl_volt-dep_EAG/ELK/ERG"/>
</dbReference>
<evidence type="ECO:0000256" key="13">
    <source>
        <dbReference type="ARBA" id="ARBA00023149"/>
    </source>
</evidence>
<keyword evidence="9 18" id="KW-1133">Transmembrane helix</keyword>
<evidence type="ECO:0000256" key="14">
    <source>
        <dbReference type="ARBA" id="ARBA00023201"/>
    </source>
</evidence>
<keyword evidence="4" id="KW-0894">Sodium channel</keyword>
<dbReference type="InterPro" id="IPR051413">
    <property type="entry name" value="K/Na_HCN_channel"/>
</dbReference>
<keyword evidence="11" id="KW-0406">Ion transport</keyword>
<dbReference type="InterPro" id="IPR000595">
    <property type="entry name" value="cNMP-bd_dom"/>
</dbReference>
<keyword evidence="13" id="KW-0114">cAMP</keyword>
<dbReference type="GO" id="GO:0030552">
    <property type="term" value="F:cAMP binding"/>
    <property type="evidence" value="ECO:0007669"/>
    <property type="project" value="UniProtKB-KW"/>
</dbReference>
<evidence type="ECO:0000256" key="4">
    <source>
        <dbReference type="ARBA" id="ARBA00022461"/>
    </source>
</evidence>
<keyword evidence="15" id="KW-1071">Ligand-gated ion channel</keyword>
<dbReference type="GO" id="GO:0005249">
    <property type="term" value="F:voltage-gated potassium channel activity"/>
    <property type="evidence" value="ECO:0007669"/>
    <property type="project" value="InterPro"/>
</dbReference>
<keyword evidence="16" id="KW-0407">Ion channel</keyword>
<keyword evidence="8" id="KW-0547">Nucleotide-binding</keyword>
<dbReference type="GO" id="GO:0005272">
    <property type="term" value="F:sodium channel activity"/>
    <property type="evidence" value="ECO:0007669"/>
    <property type="project" value="UniProtKB-KW"/>
</dbReference>
<dbReference type="SUPFAM" id="SSF51206">
    <property type="entry name" value="cAMP-binding domain-like"/>
    <property type="match status" value="1"/>
</dbReference>
<evidence type="ECO:0000256" key="18">
    <source>
        <dbReference type="SAM" id="Phobius"/>
    </source>
</evidence>
<dbReference type="PANTHER" id="PTHR45689">
    <property type="entry name" value="I[[H]] CHANNEL, ISOFORM E"/>
    <property type="match status" value="1"/>
</dbReference>
<name>A0A4Z2DL81_SCHJA</name>
<dbReference type="GO" id="GO:0098855">
    <property type="term" value="C:HCN channel complex"/>
    <property type="evidence" value="ECO:0007669"/>
    <property type="project" value="TreeGrafter"/>
</dbReference>
<keyword evidence="21" id="KW-1185">Reference proteome</keyword>
<evidence type="ECO:0000313" key="20">
    <source>
        <dbReference type="EMBL" id="TNN17263.1"/>
    </source>
</evidence>
<evidence type="ECO:0000313" key="21">
    <source>
        <dbReference type="Proteomes" id="UP000311919"/>
    </source>
</evidence>
<reference evidence="20 21" key="1">
    <citation type="submission" date="2019-03" db="EMBL/GenBank/DDBJ databases">
        <title>An improved genome assembly of the fluke Schistosoma japonicum.</title>
        <authorList>
            <person name="Hu W."/>
            <person name="Luo F."/>
            <person name="Yin M."/>
            <person name="Mo X."/>
            <person name="Sun C."/>
            <person name="Wu Q."/>
            <person name="Zhu B."/>
            <person name="Xiang M."/>
            <person name="Wang J."/>
            <person name="Wang Y."/>
            <person name="Zhang T."/>
            <person name="Xu B."/>
            <person name="Zheng H."/>
            <person name="Feng Z."/>
        </authorList>
    </citation>
    <scope>NUCLEOTIDE SEQUENCE [LARGE SCALE GENOMIC DNA]</scope>
    <source>
        <strain evidence="20">HuSjv2</strain>
        <tissue evidence="20">Worms</tissue>
    </source>
</reference>
<keyword evidence="6" id="KW-0116">cAMP-binding</keyword>
<keyword evidence="10" id="KW-0915">Sodium</keyword>
<dbReference type="PANTHER" id="PTHR45689:SF5">
    <property type="entry name" value="I[[H]] CHANNEL, ISOFORM E"/>
    <property type="match status" value="1"/>
</dbReference>
<dbReference type="GO" id="GO:0003254">
    <property type="term" value="P:regulation of membrane depolarization"/>
    <property type="evidence" value="ECO:0007669"/>
    <property type="project" value="TreeGrafter"/>
</dbReference>
<dbReference type="AlphaFoldDB" id="A0A4Z2DL81"/>
<dbReference type="InterPro" id="IPR013621">
    <property type="entry name" value="Ion_trans_N"/>
</dbReference>
<comment type="caution">
    <text evidence="20">The sequence shown here is derived from an EMBL/GenBank/DDBJ whole genome shotgun (WGS) entry which is preliminary data.</text>
</comment>
<evidence type="ECO:0000256" key="7">
    <source>
        <dbReference type="ARBA" id="ARBA00022692"/>
    </source>
</evidence>
<evidence type="ECO:0000256" key="3">
    <source>
        <dbReference type="ARBA" id="ARBA00022448"/>
    </source>
</evidence>
<keyword evidence="3" id="KW-0813">Transport</keyword>
<feature type="transmembrane region" description="Helical" evidence="18">
    <location>
        <begin position="332"/>
        <end position="353"/>
    </location>
</feature>
<dbReference type="Pfam" id="PF00520">
    <property type="entry name" value="Ion_trans"/>
    <property type="match status" value="1"/>
</dbReference>
<feature type="non-terminal residue" evidence="20">
    <location>
        <position position="1"/>
    </location>
</feature>
<dbReference type="STRING" id="6182.A0A4Z2DL81"/>
<feature type="transmembrane region" description="Helical" evidence="18">
    <location>
        <begin position="406"/>
        <end position="431"/>
    </location>
</feature>
<evidence type="ECO:0000256" key="5">
    <source>
        <dbReference type="ARBA" id="ARBA00022475"/>
    </source>
</evidence>
<evidence type="ECO:0000256" key="2">
    <source>
        <dbReference type="ARBA" id="ARBA00006305"/>
    </source>
</evidence>
<dbReference type="CDD" id="cd00038">
    <property type="entry name" value="CAP_ED"/>
    <property type="match status" value="1"/>
</dbReference>
<protein>
    <submittedName>
        <fullName evidence="20">Potassium/sodium hyperpolarization-activated cyclic nucleotide-gated channel 4</fullName>
    </submittedName>
</protein>
<sequence length="759" mass="88132">KLSFRYHSVGLLNSLHLLPTNSNTNSINNKPCTSMKSLETYTRRYTINFPNDKNEMKYQPINETSSYIDVGGDNSILNEIEEPLSMENSSIYHHQRQNILNNNNSNNQNNQNSQNSFRERGWSIYNLKEQFISFFQPSDNKLALKLFGNKVALACEKRRQREQGKWIIHPCSNFRFYWNVIMLVLLMANLIMLPVIISFFNDDLPGNWLIFNSISDTLFILDIIVNFRTGIIRNDFVDDIILDPTEIAREYLKTWFILDLISSIPMDYVLFAFKGYEQGERAEHLVQAGRALRILRLAKLLSLLRLLRLSRLVRYITQWEEFINIASKFMGICNLVLIMLILGHWNACLQFLVPMLMDFPVDSWVSKARLQNAHWFEQYTWALFKALSHMLSIGYGRFPPSTLPEAWITIISMMTGATCYALFVGHAAALIQSFDASKRKYREMLKQVEEYMAYKKYPRALRRRIAGYYEHRYKGKMFNEKEILGELSECLREQIINYNCRALVASVPIFANADQNFVSEVIVKLKQEVFQPGDLIIKEGTYGTKMYFIQEGIVNIITKDGILATRLSDGCYFGEICLLTNARRVASVEAETYCTLYSLDQKHFYDVLENYPEMRLTLEKVAAERLQSLGHRTSIIQSSNNKTEQSDYASKIADEIIKHQHNSTFCIKDDCSQPLNSTNSNNQLKKSISFIKNKSFSSMDNSNVYMKTNLHVQMSKPILTQSTELINIHQEKQYFNNENNQLKIHQQLMPTTNIHSLDE</sequence>
<dbReference type="EMBL" id="SKCS01000094">
    <property type="protein sequence ID" value="TNN17263.1"/>
    <property type="molecule type" value="Genomic_DNA"/>
</dbReference>
<dbReference type="InterPro" id="IPR018488">
    <property type="entry name" value="cNMP-bd_CS"/>
</dbReference>
<dbReference type="PROSITE" id="PS50042">
    <property type="entry name" value="CNMP_BINDING_3"/>
    <property type="match status" value="1"/>
</dbReference>
<dbReference type="Proteomes" id="UP000311919">
    <property type="component" value="Unassembled WGS sequence"/>
</dbReference>
<dbReference type="Pfam" id="PF08412">
    <property type="entry name" value="Ion_trans_N"/>
    <property type="match status" value="1"/>
</dbReference>
<feature type="domain" description="Cyclic nucleotide-binding" evidence="19">
    <location>
        <begin position="509"/>
        <end position="615"/>
    </location>
</feature>
<dbReference type="SMART" id="SM00100">
    <property type="entry name" value="cNMP"/>
    <property type="match status" value="1"/>
</dbReference>
<evidence type="ECO:0000256" key="9">
    <source>
        <dbReference type="ARBA" id="ARBA00022989"/>
    </source>
</evidence>
<dbReference type="SUPFAM" id="SSF81324">
    <property type="entry name" value="Voltage-gated potassium channels"/>
    <property type="match status" value="1"/>
</dbReference>
<dbReference type="OrthoDB" id="421226at2759"/>
<comment type="subcellular location">
    <subcellularLocation>
        <location evidence="1">Cell membrane</location>
        <topology evidence="1">Multi-pass membrane protein</topology>
    </subcellularLocation>
</comment>
<evidence type="ECO:0000256" key="8">
    <source>
        <dbReference type="ARBA" id="ARBA00022741"/>
    </source>
</evidence>
<organism evidence="20 21">
    <name type="scientific">Schistosoma japonicum</name>
    <name type="common">Blood fluke</name>
    <dbReference type="NCBI Taxonomy" id="6182"/>
    <lineage>
        <taxon>Eukaryota</taxon>
        <taxon>Metazoa</taxon>
        <taxon>Spiralia</taxon>
        <taxon>Lophotrochozoa</taxon>
        <taxon>Platyhelminthes</taxon>
        <taxon>Trematoda</taxon>
        <taxon>Digenea</taxon>
        <taxon>Strigeidida</taxon>
        <taxon>Schistosomatoidea</taxon>
        <taxon>Schistosomatidae</taxon>
        <taxon>Schistosoma</taxon>
    </lineage>
</organism>
<dbReference type="PRINTS" id="PR01463">
    <property type="entry name" value="EAGCHANLFMLY"/>
</dbReference>
<dbReference type="InterPro" id="IPR014710">
    <property type="entry name" value="RmlC-like_jellyroll"/>
</dbReference>
<dbReference type="InterPro" id="IPR005821">
    <property type="entry name" value="Ion_trans_dom"/>
</dbReference>
<keyword evidence="14" id="KW-0739">Sodium transport</keyword>
<accession>A0A4Z2DL81</accession>
<evidence type="ECO:0000256" key="15">
    <source>
        <dbReference type="ARBA" id="ARBA00023286"/>
    </source>
</evidence>
<keyword evidence="5" id="KW-1003">Cell membrane</keyword>
<keyword evidence="12 18" id="KW-0472">Membrane</keyword>
<proteinExistence type="inferred from homology"/>
<dbReference type="PROSITE" id="PS00888">
    <property type="entry name" value="CNMP_BINDING_1"/>
    <property type="match status" value="1"/>
</dbReference>
<evidence type="ECO:0000256" key="1">
    <source>
        <dbReference type="ARBA" id="ARBA00004651"/>
    </source>
</evidence>
<evidence type="ECO:0000256" key="11">
    <source>
        <dbReference type="ARBA" id="ARBA00023065"/>
    </source>
</evidence>
<feature type="transmembrane region" description="Helical" evidence="18">
    <location>
        <begin position="206"/>
        <end position="225"/>
    </location>
</feature>
<dbReference type="Gene3D" id="1.10.287.70">
    <property type="match status" value="1"/>
</dbReference>
<dbReference type="InterPro" id="IPR018490">
    <property type="entry name" value="cNMP-bd_dom_sf"/>
</dbReference>
<dbReference type="Gene3D" id="2.60.120.10">
    <property type="entry name" value="Jelly Rolls"/>
    <property type="match status" value="1"/>
</dbReference>
<evidence type="ECO:0000256" key="6">
    <source>
        <dbReference type="ARBA" id="ARBA00022566"/>
    </source>
</evidence>
<evidence type="ECO:0000256" key="17">
    <source>
        <dbReference type="ARBA" id="ARBA00036239"/>
    </source>
</evidence>
<evidence type="ECO:0000256" key="10">
    <source>
        <dbReference type="ARBA" id="ARBA00023053"/>
    </source>
</evidence>
<evidence type="ECO:0000256" key="12">
    <source>
        <dbReference type="ARBA" id="ARBA00023136"/>
    </source>
</evidence>
<dbReference type="Gene3D" id="1.10.287.630">
    <property type="entry name" value="Helix hairpin bin"/>
    <property type="match status" value="1"/>
</dbReference>